<dbReference type="GO" id="GO:0016020">
    <property type="term" value="C:membrane"/>
    <property type="evidence" value="ECO:0007669"/>
    <property type="project" value="UniProtKB-SubCell"/>
</dbReference>
<evidence type="ECO:0000256" key="11">
    <source>
        <dbReference type="ARBA" id="ARBA00023136"/>
    </source>
</evidence>
<reference evidence="15 16" key="1">
    <citation type="journal article" date="2016" name="Genome Biol. Evol.">
        <title>Divergent and convergent evolution of fungal pathogenicity.</title>
        <authorList>
            <person name="Shang Y."/>
            <person name="Xiao G."/>
            <person name="Zheng P."/>
            <person name="Cen K."/>
            <person name="Zhan S."/>
            <person name="Wang C."/>
        </authorList>
    </citation>
    <scope>NUCLEOTIDE SEQUENCE [LARGE SCALE GENOMIC DNA]</scope>
    <source>
        <strain evidence="15 16">RCEF 1005</strain>
    </source>
</reference>
<protein>
    <recommendedName>
        <fullName evidence="4">N-acetylgalactosaminide beta-1,3-galactosyltransferase</fullName>
        <ecNumber evidence="4">2.4.1.122</ecNumber>
    </recommendedName>
</protein>
<gene>
    <name evidence="15" type="ORF">LEL_04796</name>
</gene>
<dbReference type="Pfam" id="PF02434">
    <property type="entry name" value="Fringe"/>
    <property type="match status" value="1"/>
</dbReference>
<evidence type="ECO:0000256" key="10">
    <source>
        <dbReference type="ARBA" id="ARBA00022989"/>
    </source>
</evidence>
<dbReference type="OrthoDB" id="414175at2759"/>
<keyword evidence="8" id="KW-0547">Nucleotide-binding</keyword>
<evidence type="ECO:0000259" key="14">
    <source>
        <dbReference type="Pfam" id="PF02434"/>
    </source>
</evidence>
<dbReference type="Proteomes" id="UP000076881">
    <property type="component" value="Unassembled WGS sequence"/>
</dbReference>
<evidence type="ECO:0000256" key="5">
    <source>
        <dbReference type="ARBA" id="ARBA00022676"/>
    </source>
</evidence>
<keyword evidence="5" id="KW-0328">Glycosyltransferase</keyword>
<comment type="subcellular location">
    <subcellularLocation>
        <location evidence="1">Membrane</location>
        <topology evidence="1">Single-pass type II membrane protein</topology>
    </subcellularLocation>
</comment>
<evidence type="ECO:0000256" key="6">
    <source>
        <dbReference type="ARBA" id="ARBA00022679"/>
    </source>
</evidence>
<evidence type="ECO:0000313" key="16">
    <source>
        <dbReference type="Proteomes" id="UP000076881"/>
    </source>
</evidence>
<dbReference type="AlphaFoldDB" id="A0A162K7A9"/>
<comment type="pathway">
    <text evidence="2">Protein modification; protein glycosylation.</text>
</comment>
<dbReference type="InterPro" id="IPR003609">
    <property type="entry name" value="Pan_app"/>
</dbReference>
<proteinExistence type="inferred from homology"/>
<evidence type="ECO:0000313" key="15">
    <source>
        <dbReference type="EMBL" id="OAA77973.1"/>
    </source>
</evidence>
<organism evidence="15 16">
    <name type="scientific">Akanthomyces lecanii RCEF 1005</name>
    <dbReference type="NCBI Taxonomy" id="1081108"/>
    <lineage>
        <taxon>Eukaryota</taxon>
        <taxon>Fungi</taxon>
        <taxon>Dikarya</taxon>
        <taxon>Ascomycota</taxon>
        <taxon>Pezizomycotina</taxon>
        <taxon>Sordariomycetes</taxon>
        <taxon>Hypocreomycetidae</taxon>
        <taxon>Hypocreales</taxon>
        <taxon>Cordycipitaceae</taxon>
        <taxon>Akanthomyces</taxon>
        <taxon>Cordyceps confragosa</taxon>
    </lineage>
</organism>
<comment type="caution">
    <text evidence="15">The sequence shown here is derived from an EMBL/GenBank/DDBJ whole genome shotgun (WGS) entry which is preliminary data.</text>
</comment>
<dbReference type="InterPro" id="IPR003378">
    <property type="entry name" value="Fringe-like_glycosylTrfase"/>
</dbReference>
<feature type="domain" description="Fringe-like glycosyltransferase" evidence="14">
    <location>
        <begin position="200"/>
        <end position="262"/>
    </location>
</feature>
<evidence type="ECO:0000256" key="1">
    <source>
        <dbReference type="ARBA" id="ARBA00004606"/>
    </source>
</evidence>
<keyword evidence="9" id="KW-0735">Signal-anchor</keyword>
<evidence type="ECO:0000256" key="12">
    <source>
        <dbReference type="SAM" id="Phobius"/>
    </source>
</evidence>
<evidence type="ECO:0000256" key="7">
    <source>
        <dbReference type="ARBA" id="ARBA00022692"/>
    </source>
</evidence>
<accession>A0A162K7A9</accession>
<dbReference type="GO" id="GO:0000166">
    <property type="term" value="F:nucleotide binding"/>
    <property type="evidence" value="ECO:0007669"/>
    <property type="project" value="UniProtKB-KW"/>
</dbReference>
<evidence type="ECO:0000259" key="13">
    <source>
        <dbReference type="Pfam" id="PF00024"/>
    </source>
</evidence>
<evidence type="ECO:0000256" key="2">
    <source>
        <dbReference type="ARBA" id="ARBA00004922"/>
    </source>
</evidence>
<dbReference type="EC" id="2.4.1.122" evidence="4"/>
<keyword evidence="16" id="KW-1185">Reference proteome</keyword>
<keyword evidence="10 12" id="KW-1133">Transmembrane helix</keyword>
<dbReference type="PANTHER" id="PTHR23033">
    <property type="entry name" value="BETA1,3-GALACTOSYLTRANSFERASE"/>
    <property type="match status" value="1"/>
</dbReference>
<dbReference type="Pfam" id="PF00024">
    <property type="entry name" value="PAN_1"/>
    <property type="match status" value="1"/>
</dbReference>
<feature type="domain" description="Apple" evidence="13">
    <location>
        <begin position="380"/>
        <end position="422"/>
    </location>
</feature>
<dbReference type="PANTHER" id="PTHR23033:SF40">
    <property type="entry name" value="APPLE DOMAIN-CONTAINING PROTEIN"/>
    <property type="match status" value="1"/>
</dbReference>
<dbReference type="STRING" id="1081108.A0A162K7A9"/>
<name>A0A162K7A9_CORDF</name>
<dbReference type="EMBL" id="AZHF01000003">
    <property type="protein sequence ID" value="OAA77973.1"/>
    <property type="molecule type" value="Genomic_DNA"/>
</dbReference>
<evidence type="ECO:0000256" key="4">
    <source>
        <dbReference type="ARBA" id="ARBA00012557"/>
    </source>
</evidence>
<evidence type="ECO:0000256" key="8">
    <source>
        <dbReference type="ARBA" id="ARBA00022741"/>
    </source>
</evidence>
<keyword evidence="11 12" id="KW-0472">Membrane</keyword>
<dbReference type="Gene3D" id="3.90.550.50">
    <property type="match status" value="1"/>
</dbReference>
<dbReference type="GO" id="GO:0016263">
    <property type="term" value="F:glycoprotein-N-acetylgalactosamine 3-beta-galactosyltransferase activity"/>
    <property type="evidence" value="ECO:0007669"/>
    <property type="project" value="UniProtKB-EC"/>
</dbReference>
<comment type="similarity">
    <text evidence="3">Belongs to the glycosyltransferase 31 family. Beta3-Gal-T subfamily.</text>
</comment>
<evidence type="ECO:0000256" key="9">
    <source>
        <dbReference type="ARBA" id="ARBA00022968"/>
    </source>
</evidence>
<dbReference type="InterPro" id="IPR026050">
    <property type="entry name" value="C1GALT1/C1GALT1_chp1"/>
</dbReference>
<keyword evidence="6" id="KW-0808">Transferase</keyword>
<feature type="transmembrane region" description="Helical" evidence="12">
    <location>
        <begin position="12"/>
        <end position="30"/>
    </location>
</feature>
<sequence length="451" mass="50568">MLNIPRRLRKRLLQTALLGFVFLSIAYIVLPPDSSIRLALRFNAARASAAVRTATEDRDAWLRLPARYELDLREDVGYLIKTGYGTRHRVPLQLAALQGSYGGGLLGKEGKDYIVVGDWTTVDDKDAKKIGVPVHNVLQTVREYGDGDWRAHHRFKKYQTLQSAIVAGDEETALEIGRSVGWELDALKFAPGMELMYKTMPNKKWYLILDDDTFVIKSTLNLFLSHLNPDNAHYIGNAVGDFRGRFAHGGSAIIISGEAMRRLFRRKDVVRQAYLESLDEKWGDKLVATTFLKLGIYLEERYAHHFNGESPEETRVTYDKYCAPILSFHSLRTEAATTRVSRVAGAATKPVRWGELMELFRPAAGATAGRDHVGPAGADKQVKTWGMVKKAADCERKCEVENGKWCLAWTYDKRKETCNASPWMVPGAGGADGKESGVNKDALKRMQARCR</sequence>
<keyword evidence="7 12" id="KW-0812">Transmembrane</keyword>
<evidence type="ECO:0000256" key="3">
    <source>
        <dbReference type="ARBA" id="ARBA00006462"/>
    </source>
</evidence>